<dbReference type="Proteomes" id="UP000273083">
    <property type="component" value="Unassembled WGS sequence"/>
</dbReference>
<accession>A0A3N1XPG6</accession>
<keyword evidence="2 3" id="KW-1133">Transmembrane helix</keyword>
<gene>
    <name evidence="4" type="ORF">EDD66_104177</name>
</gene>
<dbReference type="GO" id="GO:0016020">
    <property type="term" value="C:membrane"/>
    <property type="evidence" value="ECO:0007669"/>
    <property type="project" value="InterPro"/>
</dbReference>
<evidence type="ECO:0000256" key="2">
    <source>
        <dbReference type="ARBA" id="ARBA00022989"/>
    </source>
</evidence>
<dbReference type="RefSeq" id="WP_123609090.1">
    <property type="nucleotide sequence ID" value="NZ_RJVG01000004.1"/>
</dbReference>
<feature type="transmembrane region" description="Helical" evidence="3">
    <location>
        <begin position="107"/>
        <end position="127"/>
    </location>
</feature>
<dbReference type="OrthoDB" id="411368at2"/>
<dbReference type="AlphaFoldDB" id="A0A3N1XPG6"/>
<sequence>MITNNKTRKIVMAALMAAMCCIATMIIQVPSPTGGYIHLGDGLVLLSGIILGPVYGLLAAGIGSMLADLLSGYPQYAIATLLIKGIAAIVGGTIYSILASKLTNRTLAVMAAGVGGGIVVTLGYFSFDALFISNNILAAATGIPANIVQNIFGIIVSSLLMPFLVKSPYIKSLLSSEA</sequence>
<dbReference type="InterPro" id="IPR009825">
    <property type="entry name" value="ECF_substrate-spec-like"/>
</dbReference>
<keyword evidence="1 3" id="KW-0812">Transmembrane</keyword>
<name>A0A3N1XPG6_9FIRM</name>
<keyword evidence="3" id="KW-0472">Membrane</keyword>
<feature type="transmembrane region" description="Helical" evidence="3">
    <location>
        <begin position="12"/>
        <end position="31"/>
    </location>
</feature>
<dbReference type="PANTHER" id="PTHR37815">
    <property type="entry name" value="UPF0397 PROTEIN BC_2624-RELATED"/>
    <property type="match status" value="1"/>
</dbReference>
<reference evidence="4 5" key="1">
    <citation type="submission" date="2018-11" db="EMBL/GenBank/DDBJ databases">
        <title>Genomic Encyclopedia of Type Strains, Phase IV (KMG-IV): sequencing the most valuable type-strain genomes for metagenomic binning, comparative biology and taxonomic classification.</title>
        <authorList>
            <person name="Goeker M."/>
        </authorList>
    </citation>
    <scope>NUCLEOTIDE SEQUENCE [LARGE SCALE GENOMIC DNA]</scope>
    <source>
        <strain evidence="4 5">DSM 26537</strain>
    </source>
</reference>
<evidence type="ECO:0000256" key="1">
    <source>
        <dbReference type="ARBA" id="ARBA00022692"/>
    </source>
</evidence>
<proteinExistence type="predicted"/>
<feature type="transmembrane region" description="Helical" evidence="3">
    <location>
        <begin position="147"/>
        <end position="165"/>
    </location>
</feature>
<feature type="transmembrane region" description="Helical" evidence="3">
    <location>
        <begin position="73"/>
        <end position="95"/>
    </location>
</feature>
<comment type="caution">
    <text evidence="4">The sequence shown here is derived from an EMBL/GenBank/DDBJ whole genome shotgun (WGS) entry which is preliminary data.</text>
</comment>
<organism evidence="4 5">
    <name type="scientific">Mobilisporobacter senegalensis</name>
    <dbReference type="NCBI Taxonomy" id="1329262"/>
    <lineage>
        <taxon>Bacteria</taxon>
        <taxon>Bacillati</taxon>
        <taxon>Bacillota</taxon>
        <taxon>Clostridia</taxon>
        <taxon>Lachnospirales</taxon>
        <taxon>Lachnospiraceae</taxon>
        <taxon>Mobilisporobacter</taxon>
    </lineage>
</organism>
<evidence type="ECO:0000313" key="5">
    <source>
        <dbReference type="Proteomes" id="UP000273083"/>
    </source>
</evidence>
<evidence type="ECO:0000256" key="3">
    <source>
        <dbReference type="SAM" id="Phobius"/>
    </source>
</evidence>
<dbReference type="Gene3D" id="1.10.1760.20">
    <property type="match status" value="1"/>
</dbReference>
<dbReference type="Pfam" id="PF07155">
    <property type="entry name" value="ECF-ribofla_trS"/>
    <property type="match status" value="1"/>
</dbReference>
<protein>
    <submittedName>
        <fullName evidence="4">Putative membrane protein</fullName>
    </submittedName>
</protein>
<keyword evidence="5" id="KW-1185">Reference proteome</keyword>
<dbReference type="EMBL" id="RJVG01000004">
    <property type="protein sequence ID" value="ROR28590.1"/>
    <property type="molecule type" value="Genomic_DNA"/>
</dbReference>
<feature type="transmembrane region" description="Helical" evidence="3">
    <location>
        <begin position="43"/>
        <end position="67"/>
    </location>
</feature>
<evidence type="ECO:0000313" key="4">
    <source>
        <dbReference type="EMBL" id="ROR28590.1"/>
    </source>
</evidence>
<dbReference type="PANTHER" id="PTHR37815:SF3">
    <property type="entry name" value="UPF0397 PROTEIN SPR0429"/>
    <property type="match status" value="1"/>
</dbReference>